<protein>
    <submittedName>
        <fullName evidence="11">Putative COPII-coated vesicle protein</fullName>
    </submittedName>
</protein>
<keyword evidence="6 9" id="KW-0472">Membrane</keyword>
<evidence type="ECO:0000256" key="1">
    <source>
        <dbReference type="ARBA" id="ARBA00004479"/>
    </source>
</evidence>
<evidence type="ECO:0000256" key="8">
    <source>
        <dbReference type="RuleBase" id="RU003827"/>
    </source>
</evidence>
<dbReference type="SUPFAM" id="SSF101576">
    <property type="entry name" value="Supernatant protein factor (SPF), C-terminal domain"/>
    <property type="match status" value="1"/>
</dbReference>
<dbReference type="GO" id="GO:0012505">
    <property type="term" value="C:endomembrane system"/>
    <property type="evidence" value="ECO:0007669"/>
    <property type="project" value="UniProtKB-SubCell"/>
</dbReference>
<gene>
    <name evidence="11" type="ORF">BJ684DRAFT_10686</name>
</gene>
<accession>A0A4P9Y5D7</accession>
<organism evidence="11 12">
    <name type="scientific">Piptocephalis cylindrospora</name>
    <dbReference type="NCBI Taxonomy" id="1907219"/>
    <lineage>
        <taxon>Eukaryota</taxon>
        <taxon>Fungi</taxon>
        <taxon>Fungi incertae sedis</taxon>
        <taxon>Zoopagomycota</taxon>
        <taxon>Zoopagomycotina</taxon>
        <taxon>Zoopagomycetes</taxon>
        <taxon>Zoopagales</taxon>
        <taxon>Piptocephalidaceae</taxon>
        <taxon>Piptocephalis</taxon>
    </lineage>
</organism>
<dbReference type="EMBL" id="KZ988138">
    <property type="protein sequence ID" value="RKP13000.1"/>
    <property type="molecule type" value="Genomic_DNA"/>
</dbReference>
<name>A0A4P9Y5D7_9FUNG</name>
<evidence type="ECO:0000256" key="4">
    <source>
        <dbReference type="ARBA" id="ARBA00022729"/>
    </source>
</evidence>
<dbReference type="InterPro" id="IPR015720">
    <property type="entry name" value="Emp24-like"/>
</dbReference>
<evidence type="ECO:0000256" key="9">
    <source>
        <dbReference type="SAM" id="Phobius"/>
    </source>
</evidence>
<evidence type="ECO:0000256" key="2">
    <source>
        <dbReference type="ARBA" id="ARBA00007104"/>
    </source>
</evidence>
<dbReference type="InterPro" id="IPR036598">
    <property type="entry name" value="GOLD_dom_sf"/>
</dbReference>
<evidence type="ECO:0000256" key="7">
    <source>
        <dbReference type="ARBA" id="ARBA00037847"/>
    </source>
</evidence>
<sequence length="191" mass="21852">MALLAAPLASAFTITVDPSSTKCYYEDLVAGNSLTVSFEVGEGGQHDIDFSMMDATGRILHAEPKKVSGFYTLTADREGKYTYCFNNQMSMVTSKVVSFFVHENHRPKKEAKDDGATDPLANEIRQLTRHLQEVRDAQSYIVIRERMHRDTAESTNSRVKWWSFFQVILLATVCFFQISYLKRFFEVKRLV</sequence>
<dbReference type="AlphaFoldDB" id="A0A4P9Y5D7"/>
<dbReference type="SMART" id="SM01190">
    <property type="entry name" value="EMP24_GP25L"/>
    <property type="match status" value="1"/>
</dbReference>
<dbReference type="PANTHER" id="PTHR22811">
    <property type="entry name" value="TRANSMEMBRANE EMP24 DOMAIN-CONTAINING PROTEIN"/>
    <property type="match status" value="1"/>
</dbReference>
<keyword evidence="3 8" id="KW-0812">Transmembrane</keyword>
<reference evidence="12" key="1">
    <citation type="journal article" date="2018" name="Nat. Microbiol.">
        <title>Leveraging single-cell genomics to expand the fungal tree of life.</title>
        <authorList>
            <person name="Ahrendt S.R."/>
            <person name="Quandt C.A."/>
            <person name="Ciobanu D."/>
            <person name="Clum A."/>
            <person name="Salamov A."/>
            <person name="Andreopoulos B."/>
            <person name="Cheng J.F."/>
            <person name="Woyke T."/>
            <person name="Pelin A."/>
            <person name="Henrissat B."/>
            <person name="Reynolds N.K."/>
            <person name="Benny G.L."/>
            <person name="Smith M.E."/>
            <person name="James T.Y."/>
            <person name="Grigoriev I.V."/>
        </authorList>
    </citation>
    <scope>NUCLEOTIDE SEQUENCE [LARGE SCALE GENOMIC DNA]</scope>
</reference>
<keyword evidence="5 9" id="KW-1133">Transmembrane helix</keyword>
<keyword evidence="4" id="KW-0732">Signal</keyword>
<evidence type="ECO:0000256" key="5">
    <source>
        <dbReference type="ARBA" id="ARBA00022989"/>
    </source>
</evidence>
<dbReference type="GO" id="GO:0016020">
    <property type="term" value="C:membrane"/>
    <property type="evidence" value="ECO:0007669"/>
    <property type="project" value="UniProtKB-SubCell"/>
</dbReference>
<dbReference type="PROSITE" id="PS50866">
    <property type="entry name" value="GOLD"/>
    <property type="match status" value="1"/>
</dbReference>
<dbReference type="Pfam" id="PF01105">
    <property type="entry name" value="EMP24_GP25L"/>
    <property type="match status" value="1"/>
</dbReference>
<evidence type="ECO:0000256" key="6">
    <source>
        <dbReference type="ARBA" id="ARBA00023136"/>
    </source>
</evidence>
<keyword evidence="12" id="KW-1185">Reference proteome</keyword>
<evidence type="ECO:0000313" key="11">
    <source>
        <dbReference type="EMBL" id="RKP13000.1"/>
    </source>
</evidence>
<evidence type="ECO:0000256" key="3">
    <source>
        <dbReference type="ARBA" id="ARBA00022692"/>
    </source>
</evidence>
<proteinExistence type="inferred from homology"/>
<feature type="domain" description="GOLD" evidence="10">
    <location>
        <begin position="21"/>
        <end position="103"/>
    </location>
</feature>
<dbReference type="InterPro" id="IPR009038">
    <property type="entry name" value="GOLD_dom"/>
</dbReference>
<dbReference type="OrthoDB" id="62956at2759"/>
<evidence type="ECO:0000313" key="12">
    <source>
        <dbReference type="Proteomes" id="UP000267251"/>
    </source>
</evidence>
<comment type="subcellular location">
    <subcellularLocation>
        <location evidence="7">Endomembrane system</location>
        <topology evidence="7">Single-pass membrane protein</topology>
    </subcellularLocation>
    <subcellularLocation>
        <location evidence="1 8">Membrane</location>
        <topology evidence="1 8">Single-pass type I membrane protein</topology>
    </subcellularLocation>
</comment>
<evidence type="ECO:0000259" key="10">
    <source>
        <dbReference type="PROSITE" id="PS50866"/>
    </source>
</evidence>
<comment type="similarity">
    <text evidence="2 8">Belongs to the EMP24/GP25L family.</text>
</comment>
<feature type="transmembrane region" description="Helical" evidence="9">
    <location>
        <begin position="161"/>
        <end position="181"/>
    </location>
</feature>
<dbReference type="Proteomes" id="UP000267251">
    <property type="component" value="Unassembled WGS sequence"/>
</dbReference>